<evidence type="ECO:0000313" key="5">
    <source>
        <dbReference type="EMBL" id="MBU9711760.1"/>
    </source>
</evidence>
<proteinExistence type="predicted"/>
<dbReference type="Pfam" id="PF00196">
    <property type="entry name" value="GerE"/>
    <property type="match status" value="1"/>
</dbReference>
<gene>
    <name evidence="5" type="ORF">KS419_08430</name>
</gene>
<comment type="caution">
    <text evidence="5">The sequence shown here is derived from an EMBL/GenBank/DDBJ whole genome shotgun (WGS) entry which is preliminary data.</text>
</comment>
<name>A0ABS6JDK3_9BACI</name>
<keyword evidence="6" id="KW-1185">Reference proteome</keyword>
<dbReference type="PROSITE" id="PS50043">
    <property type="entry name" value="HTH_LUXR_2"/>
    <property type="match status" value="1"/>
</dbReference>
<keyword evidence="1" id="KW-0805">Transcription regulation</keyword>
<keyword evidence="3" id="KW-0804">Transcription</keyword>
<feature type="domain" description="HTH luxR-type" evidence="4">
    <location>
        <begin position="168"/>
        <end position="233"/>
    </location>
</feature>
<evidence type="ECO:0000256" key="3">
    <source>
        <dbReference type="ARBA" id="ARBA00023163"/>
    </source>
</evidence>
<evidence type="ECO:0000256" key="2">
    <source>
        <dbReference type="ARBA" id="ARBA00023125"/>
    </source>
</evidence>
<keyword evidence="2" id="KW-0238">DNA-binding</keyword>
<protein>
    <submittedName>
        <fullName evidence="5">LuxR C-terminal-related transcriptional regulator</fullName>
    </submittedName>
</protein>
<dbReference type="SMART" id="SM00421">
    <property type="entry name" value="HTH_LUXR"/>
    <property type="match status" value="1"/>
</dbReference>
<accession>A0ABS6JDK3</accession>
<dbReference type="RefSeq" id="WP_217065797.1">
    <property type="nucleotide sequence ID" value="NZ_JAHQCS010000083.1"/>
</dbReference>
<dbReference type="InterPro" id="IPR000792">
    <property type="entry name" value="Tscrpt_reg_LuxR_C"/>
</dbReference>
<dbReference type="PANTHER" id="PTHR44688:SF16">
    <property type="entry name" value="DNA-BINDING TRANSCRIPTIONAL ACTIVATOR DEVR_DOSR"/>
    <property type="match status" value="1"/>
</dbReference>
<reference evidence="5 6" key="1">
    <citation type="submission" date="2021-06" db="EMBL/GenBank/DDBJ databases">
        <title>Bacillus sp. RD4P76, an endophyte from a halophyte.</title>
        <authorList>
            <person name="Sun J.-Q."/>
        </authorList>
    </citation>
    <scope>NUCLEOTIDE SEQUENCE [LARGE SCALE GENOMIC DNA]</scope>
    <source>
        <strain evidence="5 6">CGMCC 1.15917</strain>
    </source>
</reference>
<dbReference type="PROSITE" id="PS00622">
    <property type="entry name" value="HTH_LUXR_1"/>
    <property type="match status" value="1"/>
</dbReference>
<evidence type="ECO:0000259" key="4">
    <source>
        <dbReference type="PROSITE" id="PS50043"/>
    </source>
</evidence>
<organism evidence="5 6">
    <name type="scientific">Evansella tamaricis</name>
    <dbReference type="NCBI Taxonomy" id="2069301"/>
    <lineage>
        <taxon>Bacteria</taxon>
        <taxon>Bacillati</taxon>
        <taxon>Bacillota</taxon>
        <taxon>Bacilli</taxon>
        <taxon>Bacillales</taxon>
        <taxon>Bacillaceae</taxon>
        <taxon>Evansella</taxon>
    </lineage>
</organism>
<dbReference type="PANTHER" id="PTHR44688">
    <property type="entry name" value="DNA-BINDING TRANSCRIPTIONAL ACTIVATOR DEVR_DOSR"/>
    <property type="match status" value="1"/>
</dbReference>
<evidence type="ECO:0000256" key="1">
    <source>
        <dbReference type="ARBA" id="ARBA00023015"/>
    </source>
</evidence>
<evidence type="ECO:0000313" key="6">
    <source>
        <dbReference type="Proteomes" id="UP000784880"/>
    </source>
</evidence>
<dbReference type="EMBL" id="JAHQCS010000083">
    <property type="protein sequence ID" value="MBU9711760.1"/>
    <property type="molecule type" value="Genomic_DNA"/>
</dbReference>
<sequence length="239" mass="27655">MLTITKEQTRTQQHKILFFDRENHVSPETINLLMGTFTEGSILRQTTITSDNLGTCEYLFYFVDGYDRKSVQSLEELLESSTNLTSEKKLPIILVHRNCSEKDLFHYLAFPISGIVTLSYLESHFTQVIQILKQKGVFLEPTFHRELVHEIERKKMKDKPIKKLVLNRNLVASVLSQNEQDVLQFILDGHNNRRIAELLYLAPSTVSTIISHLLKKMQANDRTDAMVTAIRKGWVEAHR</sequence>
<dbReference type="Proteomes" id="UP000784880">
    <property type="component" value="Unassembled WGS sequence"/>
</dbReference>